<gene>
    <name evidence="3" type="ORF">UFOPK2761_03493</name>
</gene>
<accession>A0A6J6VP52</accession>
<evidence type="ECO:0000256" key="1">
    <source>
        <dbReference type="SAM" id="MobiDB-lite"/>
    </source>
</evidence>
<organism evidence="3">
    <name type="scientific">freshwater metagenome</name>
    <dbReference type="NCBI Taxonomy" id="449393"/>
    <lineage>
        <taxon>unclassified sequences</taxon>
        <taxon>metagenomes</taxon>
        <taxon>ecological metagenomes</taxon>
    </lineage>
</organism>
<keyword evidence="2" id="KW-1133">Transmembrane helix</keyword>
<feature type="transmembrane region" description="Helical" evidence="2">
    <location>
        <begin position="17"/>
        <end position="50"/>
    </location>
</feature>
<sequence length="91" mass="9337">MTVQTVTRTGGKSVGSAVLGVLLTLGIFVLTFVGFLIAPLALLLVAFLVWTVMRPRQGGEQPVVPAADGADATVDGHRGRTATTDFGAGAR</sequence>
<keyword evidence="2" id="KW-0812">Transmembrane</keyword>
<dbReference type="EMBL" id="CAEZYQ010000054">
    <property type="protein sequence ID" value="CAB4772813.1"/>
    <property type="molecule type" value="Genomic_DNA"/>
</dbReference>
<name>A0A6J6VP52_9ZZZZ</name>
<reference evidence="3" key="1">
    <citation type="submission" date="2020-05" db="EMBL/GenBank/DDBJ databases">
        <authorList>
            <person name="Chiriac C."/>
            <person name="Salcher M."/>
            <person name="Ghai R."/>
            <person name="Kavagutti S V."/>
        </authorList>
    </citation>
    <scope>NUCLEOTIDE SEQUENCE</scope>
</reference>
<evidence type="ECO:0000256" key="2">
    <source>
        <dbReference type="SAM" id="Phobius"/>
    </source>
</evidence>
<keyword evidence="2" id="KW-0472">Membrane</keyword>
<dbReference type="AlphaFoldDB" id="A0A6J6VP52"/>
<protein>
    <submittedName>
        <fullName evidence="3">Unannotated protein</fullName>
    </submittedName>
</protein>
<evidence type="ECO:0000313" key="3">
    <source>
        <dbReference type="EMBL" id="CAB4772813.1"/>
    </source>
</evidence>
<feature type="region of interest" description="Disordered" evidence="1">
    <location>
        <begin position="61"/>
        <end position="91"/>
    </location>
</feature>
<proteinExistence type="predicted"/>